<dbReference type="PRINTS" id="PR00463">
    <property type="entry name" value="EP450I"/>
</dbReference>
<dbReference type="FunFam" id="1.10.630.10:FF:000182">
    <property type="entry name" value="Cytochrome P450 3A4"/>
    <property type="match status" value="2"/>
</dbReference>
<dbReference type="PROSITE" id="PS00086">
    <property type="entry name" value="CYTOCHROME_P450"/>
    <property type="match status" value="1"/>
</dbReference>
<keyword evidence="8" id="KW-0256">Endoplasmic reticulum</keyword>
<evidence type="ECO:0000256" key="6">
    <source>
        <dbReference type="ARBA" id="ARBA00022617"/>
    </source>
</evidence>
<evidence type="ECO:0000256" key="1">
    <source>
        <dbReference type="ARBA" id="ARBA00001971"/>
    </source>
</evidence>
<dbReference type="InterPro" id="IPR002401">
    <property type="entry name" value="Cyt_P450_E_grp-I"/>
</dbReference>
<evidence type="ECO:0000256" key="16">
    <source>
        <dbReference type="RuleBase" id="RU000461"/>
    </source>
</evidence>
<proteinExistence type="inferred from homology"/>
<dbReference type="GO" id="GO:0020037">
    <property type="term" value="F:heme binding"/>
    <property type="evidence" value="ECO:0007669"/>
    <property type="project" value="InterPro"/>
</dbReference>
<evidence type="ECO:0000256" key="11">
    <source>
        <dbReference type="ARBA" id="ARBA00023004"/>
    </source>
</evidence>
<dbReference type="Pfam" id="PF00067">
    <property type="entry name" value="p450"/>
    <property type="match status" value="2"/>
</dbReference>
<keyword evidence="10 16" id="KW-0560">Oxidoreductase</keyword>
<dbReference type="GO" id="GO:0008202">
    <property type="term" value="P:steroid metabolic process"/>
    <property type="evidence" value="ECO:0007669"/>
    <property type="project" value="TreeGrafter"/>
</dbReference>
<protein>
    <recommendedName>
        <fullName evidence="5">unspecific monooxygenase</fullName>
        <ecNumber evidence="5">1.14.14.1</ecNumber>
    </recommendedName>
</protein>
<keyword evidence="13" id="KW-0472">Membrane</keyword>
<dbReference type="InterPro" id="IPR036396">
    <property type="entry name" value="Cyt_P450_sf"/>
</dbReference>
<dbReference type="SUPFAM" id="SSF48264">
    <property type="entry name" value="Cytochrome P450"/>
    <property type="match status" value="1"/>
</dbReference>
<dbReference type="AlphaFoldDB" id="A0A6P6DWX4"/>
<keyword evidence="11 15" id="KW-0408">Iron</keyword>
<dbReference type="OrthoDB" id="1470350at2759"/>
<evidence type="ECO:0000256" key="13">
    <source>
        <dbReference type="ARBA" id="ARBA00023136"/>
    </source>
</evidence>
<dbReference type="InParanoid" id="A0A6P6DWX4"/>
<evidence type="ECO:0000256" key="3">
    <source>
        <dbReference type="ARBA" id="ARBA00004406"/>
    </source>
</evidence>
<evidence type="ECO:0000256" key="4">
    <source>
        <dbReference type="ARBA" id="ARBA00010617"/>
    </source>
</evidence>
<dbReference type="GO" id="GO:0016712">
    <property type="term" value="F:oxidoreductase activity, acting on paired donors, with incorporation or reduction of molecular oxygen, reduced flavin or flavoprotein as one donor, and incorporation of one atom of oxygen"/>
    <property type="evidence" value="ECO:0007669"/>
    <property type="project" value="UniProtKB-EC"/>
</dbReference>
<dbReference type="GO" id="GO:0050649">
    <property type="term" value="F:testosterone 6-beta-hydroxylase activity"/>
    <property type="evidence" value="ECO:0007669"/>
    <property type="project" value="TreeGrafter"/>
</dbReference>
<keyword evidence="6 15" id="KW-0349">Heme</keyword>
<evidence type="ECO:0000256" key="2">
    <source>
        <dbReference type="ARBA" id="ARBA00004174"/>
    </source>
</evidence>
<evidence type="ECO:0000256" key="8">
    <source>
        <dbReference type="ARBA" id="ARBA00022824"/>
    </source>
</evidence>
<dbReference type="PANTHER" id="PTHR24302:SF38">
    <property type="entry name" value="CYTOCHROME P450 3A5"/>
    <property type="match status" value="1"/>
</dbReference>
<dbReference type="EC" id="1.14.14.1" evidence="5"/>
<dbReference type="InterPro" id="IPR017972">
    <property type="entry name" value="Cyt_P450_CS"/>
</dbReference>
<evidence type="ECO:0000256" key="10">
    <source>
        <dbReference type="ARBA" id="ARBA00023002"/>
    </source>
</evidence>
<evidence type="ECO:0000256" key="7">
    <source>
        <dbReference type="ARBA" id="ARBA00022723"/>
    </source>
</evidence>
<dbReference type="GO" id="GO:0005506">
    <property type="term" value="F:iron ion binding"/>
    <property type="evidence" value="ECO:0007669"/>
    <property type="project" value="InterPro"/>
</dbReference>
<accession>A0A6P6DWX4</accession>
<dbReference type="PRINTS" id="PR00385">
    <property type="entry name" value="P450"/>
</dbReference>
<dbReference type="RefSeq" id="XP_023564471.1">
    <property type="nucleotide sequence ID" value="XM_023708703.1"/>
</dbReference>
<dbReference type="Gene3D" id="1.10.630.10">
    <property type="entry name" value="Cytochrome P450"/>
    <property type="match status" value="2"/>
</dbReference>
<dbReference type="Proteomes" id="UP000515203">
    <property type="component" value="Unplaced"/>
</dbReference>
<comment type="cofactor">
    <cofactor evidence="1 15">
        <name>heme</name>
        <dbReference type="ChEBI" id="CHEBI:30413"/>
    </cofactor>
</comment>
<evidence type="ECO:0000256" key="14">
    <source>
        <dbReference type="ARBA" id="ARBA00047827"/>
    </source>
</evidence>
<comment type="similarity">
    <text evidence="4 16">Belongs to the cytochrome P450 family.</text>
</comment>
<reference evidence="18" key="1">
    <citation type="submission" date="2025-08" db="UniProtKB">
        <authorList>
            <consortium name="RefSeq"/>
        </authorList>
    </citation>
    <scope>IDENTIFICATION</scope>
</reference>
<dbReference type="PANTHER" id="PTHR24302">
    <property type="entry name" value="CYTOCHROME P450 FAMILY 3"/>
    <property type="match status" value="1"/>
</dbReference>
<evidence type="ECO:0000256" key="15">
    <source>
        <dbReference type="PIRSR" id="PIRSR602401-1"/>
    </source>
</evidence>
<keyword evidence="17" id="KW-1185">Reference proteome</keyword>
<evidence type="ECO:0000256" key="9">
    <source>
        <dbReference type="ARBA" id="ARBA00022848"/>
    </source>
</evidence>
<evidence type="ECO:0000313" key="17">
    <source>
        <dbReference type="Proteomes" id="UP000515203"/>
    </source>
</evidence>
<keyword evidence="12 16" id="KW-0503">Monooxygenase</keyword>
<organism evidence="17 18">
    <name type="scientific">Octodon degus</name>
    <name type="common">Degu</name>
    <name type="synonym">Sciurus degus</name>
    <dbReference type="NCBI Taxonomy" id="10160"/>
    <lineage>
        <taxon>Eukaryota</taxon>
        <taxon>Metazoa</taxon>
        <taxon>Chordata</taxon>
        <taxon>Craniata</taxon>
        <taxon>Vertebrata</taxon>
        <taxon>Euteleostomi</taxon>
        <taxon>Mammalia</taxon>
        <taxon>Eutheria</taxon>
        <taxon>Euarchontoglires</taxon>
        <taxon>Glires</taxon>
        <taxon>Rodentia</taxon>
        <taxon>Hystricomorpha</taxon>
        <taxon>Octodontidae</taxon>
        <taxon>Octodon</taxon>
    </lineage>
</organism>
<keyword evidence="9" id="KW-0492">Microsome</keyword>
<evidence type="ECO:0000256" key="5">
    <source>
        <dbReference type="ARBA" id="ARBA00012109"/>
    </source>
</evidence>
<sequence length="423" mass="49420">MDLIWKFSMETWFFLALIVLLLYLYGTHTHGYFKKLGIPGPKPLPFLGNLQSYSKGQWFFDTECHKKYGKIWGLYEGRQPVLSIADPDVIKTLLVKEFYSSFTNRRPIRPTILMKNSMNALEDEQWKRVRTLLSPTFTSGKLKEVSMYEVLFSFCVPIFEMLNLSVFAKESKQFFINFVRRIRKNRLPIQQKVDFLQLMINSQNSKETESYKALSDIEITAQSIMFLFAGYESTSSTLSFIMYELATHPDIQKKLQQEIDEALPHKAFPTYDILAEMEYLDMVVNETLRLYPVTSRLSRVCKKDAKINGMFIPRGTIVMIPIFVLHHDPRYWKNHEDFCPERFSKKNKENIEPYTYLPFGAGPRSCIGMRFALMNIKLATTRILQHFSFQPCEETEIPLKLGRKNLLQPKKPIVLKIVSRDGS</sequence>
<dbReference type="GeneID" id="101570676"/>
<feature type="binding site" description="axial binding residue" evidence="15">
    <location>
        <position position="366"/>
    </location>
    <ligand>
        <name>heme</name>
        <dbReference type="ChEBI" id="CHEBI:30413"/>
    </ligand>
    <ligandPart>
        <name>Fe</name>
        <dbReference type="ChEBI" id="CHEBI:18248"/>
    </ligandPart>
</feature>
<keyword evidence="7 15" id="KW-0479">Metal-binding</keyword>
<dbReference type="InterPro" id="IPR001128">
    <property type="entry name" value="Cyt_P450"/>
</dbReference>
<evidence type="ECO:0000313" key="18">
    <source>
        <dbReference type="RefSeq" id="XP_023564471.1"/>
    </source>
</evidence>
<dbReference type="GO" id="GO:0070989">
    <property type="term" value="P:oxidative demethylation"/>
    <property type="evidence" value="ECO:0007669"/>
    <property type="project" value="TreeGrafter"/>
</dbReference>
<gene>
    <name evidence="18" type="primary">LOC101570676</name>
</gene>
<dbReference type="InterPro" id="IPR050705">
    <property type="entry name" value="Cytochrome_P450_3A"/>
</dbReference>
<evidence type="ECO:0000256" key="12">
    <source>
        <dbReference type="ARBA" id="ARBA00023033"/>
    </source>
</evidence>
<dbReference type="GO" id="GO:0005789">
    <property type="term" value="C:endoplasmic reticulum membrane"/>
    <property type="evidence" value="ECO:0007669"/>
    <property type="project" value="UniProtKB-SubCell"/>
</dbReference>
<comment type="subcellular location">
    <subcellularLocation>
        <location evidence="3">Endoplasmic reticulum membrane</location>
        <topology evidence="3">Peripheral membrane protein</topology>
    </subcellularLocation>
    <subcellularLocation>
        <location evidence="2">Microsome membrane</location>
        <topology evidence="2">Peripheral membrane protein</topology>
    </subcellularLocation>
</comment>
<comment type="catalytic activity">
    <reaction evidence="14">
        <text>an organic molecule + reduced [NADPH--hemoprotein reductase] + O2 = an alcohol + oxidized [NADPH--hemoprotein reductase] + H2O + H(+)</text>
        <dbReference type="Rhea" id="RHEA:17149"/>
        <dbReference type="Rhea" id="RHEA-COMP:11964"/>
        <dbReference type="Rhea" id="RHEA-COMP:11965"/>
        <dbReference type="ChEBI" id="CHEBI:15377"/>
        <dbReference type="ChEBI" id="CHEBI:15378"/>
        <dbReference type="ChEBI" id="CHEBI:15379"/>
        <dbReference type="ChEBI" id="CHEBI:30879"/>
        <dbReference type="ChEBI" id="CHEBI:57618"/>
        <dbReference type="ChEBI" id="CHEBI:58210"/>
        <dbReference type="ChEBI" id="CHEBI:142491"/>
        <dbReference type="EC" id="1.14.14.1"/>
    </reaction>
</comment>
<name>A0A6P6DWX4_OCTDE</name>